<feature type="domain" description="AB hydrolase-1" evidence="1">
    <location>
        <begin position="21"/>
        <end position="245"/>
    </location>
</feature>
<dbReference type="InterPro" id="IPR026968">
    <property type="entry name" value="PcaD/CatD"/>
</dbReference>
<dbReference type="PANTHER" id="PTHR43433:SF1">
    <property type="entry name" value="BLL5160 PROTEIN"/>
    <property type="match status" value="1"/>
</dbReference>
<evidence type="ECO:0000259" key="1">
    <source>
        <dbReference type="Pfam" id="PF00561"/>
    </source>
</evidence>
<dbReference type="GO" id="GO:0042952">
    <property type="term" value="P:beta-ketoadipate pathway"/>
    <property type="evidence" value="ECO:0007669"/>
    <property type="project" value="InterPro"/>
</dbReference>
<dbReference type="InterPro" id="IPR029058">
    <property type="entry name" value="AB_hydrolase_fold"/>
</dbReference>
<dbReference type="EMBL" id="JXXE01000034">
    <property type="protein sequence ID" value="KIZ47880.1"/>
    <property type="molecule type" value="Genomic_DNA"/>
</dbReference>
<dbReference type="InterPro" id="IPR050471">
    <property type="entry name" value="AB_hydrolase"/>
</dbReference>
<comment type="caution">
    <text evidence="2">The sequence shown here is derived from an EMBL/GenBank/DDBJ whole genome shotgun (WGS) entry which is preliminary data.</text>
</comment>
<dbReference type="Pfam" id="PF00561">
    <property type="entry name" value="Abhydrolase_1"/>
    <property type="match status" value="1"/>
</dbReference>
<evidence type="ECO:0000313" key="2">
    <source>
        <dbReference type="EMBL" id="KIZ47880.1"/>
    </source>
</evidence>
<dbReference type="PRINTS" id="PR00111">
    <property type="entry name" value="ABHYDROLASE"/>
</dbReference>
<dbReference type="PANTHER" id="PTHR43433">
    <property type="entry name" value="HYDROLASE, ALPHA/BETA FOLD FAMILY PROTEIN"/>
    <property type="match status" value="1"/>
</dbReference>
<proteinExistence type="predicted"/>
<name>A0A0D7F505_RHOPL</name>
<accession>A0A0D7F505</accession>
<dbReference type="AlphaFoldDB" id="A0A0D7F505"/>
<dbReference type="SUPFAM" id="SSF53474">
    <property type="entry name" value="alpha/beta-Hydrolases"/>
    <property type="match status" value="1"/>
</dbReference>
<protein>
    <recommendedName>
        <fullName evidence="1">AB hydrolase-1 domain-containing protein</fullName>
    </recommendedName>
</protein>
<evidence type="ECO:0000313" key="3">
    <source>
        <dbReference type="Proteomes" id="UP000032515"/>
    </source>
</evidence>
<dbReference type="GO" id="GO:0047570">
    <property type="term" value="F:3-oxoadipate enol-lactonase activity"/>
    <property type="evidence" value="ECO:0007669"/>
    <property type="project" value="InterPro"/>
</dbReference>
<organism evidence="2 3">
    <name type="scientific">Rhodopseudomonas palustris</name>
    <dbReference type="NCBI Taxonomy" id="1076"/>
    <lineage>
        <taxon>Bacteria</taxon>
        <taxon>Pseudomonadati</taxon>
        <taxon>Pseudomonadota</taxon>
        <taxon>Alphaproteobacteria</taxon>
        <taxon>Hyphomicrobiales</taxon>
        <taxon>Nitrobacteraceae</taxon>
        <taxon>Rhodopseudomonas</taxon>
    </lineage>
</organism>
<reference evidence="2 3" key="1">
    <citation type="submission" date="2014-11" db="EMBL/GenBank/DDBJ databases">
        <title>Genomics and ecophysiology of heterotrophic nitrogen fixing bacteria isolated from estuarine surface water.</title>
        <authorList>
            <person name="Bentzon-Tilia M."/>
            <person name="Severin I."/>
            <person name="Hansen L.H."/>
            <person name="Riemann L."/>
        </authorList>
    </citation>
    <scope>NUCLEOTIDE SEQUENCE [LARGE SCALE GENOMIC DNA]</scope>
    <source>
        <strain evidence="2 3">BAL398</strain>
    </source>
</reference>
<dbReference type="PATRIC" id="fig|1076.23.peg.4419"/>
<dbReference type="InterPro" id="IPR000073">
    <property type="entry name" value="AB_hydrolase_1"/>
</dbReference>
<dbReference type="NCBIfam" id="TIGR02427">
    <property type="entry name" value="protocat_pcaD"/>
    <property type="match status" value="1"/>
</dbReference>
<dbReference type="Proteomes" id="UP000032515">
    <property type="component" value="Unassembled WGS sequence"/>
</dbReference>
<gene>
    <name evidence="2" type="ORF">OO17_01885</name>
</gene>
<sequence length="260" mass="27044">MIEVEPGVRLAVVVSGALDKPAIVLSNSLAASFGMWDEVAALLAPDACVIRYDARGHGRSDVPDSGYTIEALGGDVIAILDALQLPQAVICGISLGGLTAMWLGIHAPDRVAGLVLANTAADFPPATMWHERAATARASGVAGFVEPSLQRWVTSRYRASHDARVAELAAMISNTSPAGYAGCCEVLATTNVLPDLSRISCPVMVIAGSEDPSTPPARADEIAAAIPQAKSVTLDAAHISCVEAPEAFAESVRDVLKRHQ</sequence>
<dbReference type="Gene3D" id="3.40.50.1820">
    <property type="entry name" value="alpha/beta hydrolase"/>
    <property type="match status" value="1"/>
</dbReference>